<reference evidence="1 2" key="1">
    <citation type="submission" date="2020-08" db="EMBL/GenBank/DDBJ databases">
        <title>Bridging the membrane lipid divide: bacteria of the FCB group superphylum have the potential to synthesize archaeal ether lipids.</title>
        <authorList>
            <person name="Villanueva L."/>
            <person name="Von Meijenfeldt F.A.B."/>
            <person name="Westbye A.B."/>
            <person name="Yadav S."/>
            <person name="Hopmans E.C."/>
            <person name="Dutilh B.E."/>
            <person name="Sinninghe Damste J.S."/>
        </authorList>
    </citation>
    <scope>NUCLEOTIDE SEQUENCE [LARGE SCALE GENOMIC DNA]</scope>
    <source>
        <strain evidence="1">NIOZ-UU17</strain>
    </source>
</reference>
<name>A0A8J6TPH8_9BACT</name>
<accession>A0A8J6TPH8</accession>
<protein>
    <recommendedName>
        <fullName evidence="3">Helix-hairpin-helix domain-containing protein</fullName>
    </recommendedName>
</protein>
<dbReference type="AlphaFoldDB" id="A0A8J6TPH8"/>
<comment type="caution">
    <text evidence="1">The sequence shown here is derived from an EMBL/GenBank/DDBJ whole genome shotgun (WGS) entry which is preliminary data.</text>
</comment>
<dbReference type="Gene3D" id="1.10.150.20">
    <property type="entry name" value="5' to 3' exonuclease, C-terminal subdomain"/>
    <property type="match status" value="1"/>
</dbReference>
<dbReference type="SUPFAM" id="SSF47781">
    <property type="entry name" value="RuvA domain 2-like"/>
    <property type="match status" value="1"/>
</dbReference>
<dbReference type="GO" id="GO:0006281">
    <property type="term" value="P:DNA repair"/>
    <property type="evidence" value="ECO:0007669"/>
    <property type="project" value="UniProtKB-KW"/>
</dbReference>
<evidence type="ECO:0000313" key="2">
    <source>
        <dbReference type="Proteomes" id="UP000605201"/>
    </source>
</evidence>
<gene>
    <name evidence="1" type="ORF">H8D96_01080</name>
</gene>
<dbReference type="EMBL" id="JACNIG010000047">
    <property type="protein sequence ID" value="MBC8430490.1"/>
    <property type="molecule type" value="Genomic_DNA"/>
</dbReference>
<proteinExistence type="predicted"/>
<evidence type="ECO:0000313" key="1">
    <source>
        <dbReference type="EMBL" id="MBC8430490.1"/>
    </source>
</evidence>
<evidence type="ECO:0008006" key="3">
    <source>
        <dbReference type="Google" id="ProtNLM"/>
    </source>
</evidence>
<dbReference type="Proteomes" id="UP000605201">
    <property type="component" value="Unassembled WGS sequence"/>
</dbReference>
<dbReference type="InterPro" id="IPR010994">
    <property type="entry name" value="RuvA_2-like"/>
</dbReference>
<organism evidence="1 2">
    <name type="scientific">Candidatus Desulfatibia vada</name>
    <dbReference type="NCBI Taxonomy" id="2841696"/>
    <lineage>
        <taxon>Bacteria</taxon>
        <taxon>Pseudomonadati</taxon>
        <taxon>Thermodesulfobacteriota</taxon>
        <taxon>Desulfobacteria</taxon>
        <taxon>Desulfobacterales</taxon>
        <taxon>Desulfobacterales incertae sedis</taxon>
        <taxon>Candidatus Desulfatibia</taxon>
    </lineage>
</organism>
<sequence length="40" mass="4334">MQFNSVIKIMNASDQALTSVDGIGKVTAKKIREVLDAEVL</sequence>